<feature type="region of interest" description="Disordered" evidence="2">
    <location>
        <begin position="111"/>
        <end position="130"/>
    </location>
</feature>
<dbReference type="PANTHER" id="PTHR13056">
    <property type="entry name" value="VACUOLAR FUSION PROTEIN CCZ1 HOMOLOG-RELATED"/>
    <property type="match status" value="1"/>
</dbReference>
<evidence type="ECO:0000256" key="2">
    <source>
        <dbReference type="SAM" id="MobiDB-lite"/>
    </source>
</evidence>
<proteinExistence type="inferred from homology"/>
<evidence type="ECO:0000256" key="1">
    <source>
        <dbReference type="ARBA" id="ARBA00005352"/>
    </source>
</evidence>
<dbReference type="KEGG" id="cput:CONPUDRAFT_127325"/>
<feature type="region of interest" description="Disordered" evidence="2">
    <location>
        <begin position="266"/>
        <end position="303"/>
    </location>
</feature>
<feature type="compositionally biased region" description="Basic and acidic residues" evidence="2">
    <location>
        <begin position="343"/>
        <end position="356"/>
    </location>
</feature>
<feature type="region of interest" description="Disordered" evidence="2">
    <location>
        <begin position="332"/>
        <end position="399"/>
    </location>
</feature>
<dbReference type="InterPro" id="IPR043987">
    <property type="entry name" value="CCZ1/INTU/HSP4_longin_1"/>
</dbReference>
<organism evidence="4 5">
    <name type="scientific">Coniophora puteana (strain RWD-64-598)</name>
    <name type="common">Brown rot fungus</name>
    <dbReference type="NCBI Taxonomy" id="741705"/>
    <lineage>
        <taxon>Eukaryota</taxon>
        <taxon>Fungi</taxon>
        <taxon>Dikarya</taxon>
        <taxon>Basidiomycota</taxon>
        <taxon>Agaricomycotina</taxon>
        <taxon>Agaricomycetes</taxon>
        <taxon>Agaricomycetidae</taxon>
        <taxon>Boletales</taxon>
        <taxon>Coniophorineae</taxon>
        <taxon>Coniophoraceae</taxon>
        <taxon>Coniophora</taxon>
    </lineage>
</organism>
<dbReference type="OMA" id="EPNFWIH"/>
<dbReference type="GO" id="GO:0035658">
    <property type="term" value="C:Mon1-Ccz1 complex"/>
    <property type="evidence" value="ECO:0007669"/>
    <property type="project" value="InterPro"/>
</dbReference>
<dbReference type="OrthoDB" id="240546at2759"/>
<comment type="caution">
    <text evidence="4">The sequence shown here is derived from an EMBL/GenBank/DDBJ whole genome shotgun (WGS) entry which is preliminary data.</text>
</comment>
<dbReference type="PANTHER" id="PTHR13056:SF0">
    <property type="entry name" value="VACUOLAR FUSION PROTEIN CCZ1 HOMOLOG-RELATED"/>
    <property type="match status" value="1"/>
</dbReference>
<dbReference type="Pfam" id="PF19031">
    <property type="entry name" value="Intu_longin_1"/>
    <property type="match status" value="1"/>
</dbReference>
<feature type="compositionally biased region" description="Polar residues" evidence="2">
    <location>
        <begin position="268"/>
        <end position="287"/>
    </location>
</feature>
<name>A0A5M3MJC2_CONPW</name>
<accession>A0A5M3MJC2</accession>
<feature type="region of interest" description="Disordered" evidence="2">
    <location>
        <begin position="447"/>
        <end position="486"/>
    </location>
</feature>
<dbReference type="EMBL" id="JH711581">
    <property type="protein sequence ID" value="EIW79312.1"/>
    <property type="molecule type" value="Genomic_DNA"/>
</dbReference>
<comment type="similarity">
    <text evidence="1">Belongs to the CCZ1 family.</text>
</comment>
<dbReference type="AlphaFoldDB" id="A0A5M3MJC2"/>
<evidence type="ECO:0000313" key="4">
    <source>
        <dbReference type="EMBL" id="EIW79312.1"/>
    </source>
</evidence>
<gene>
    <name evidence="4" type="ORF">CONPUDRAFT_127325</name>
</gene>
<feature type="domain" description="CCZ1/INTU/HSP4 first Longin" evidence="3">
    <location>
        <begin position="28"/>
        <end position="161"/>
    </location>
</feature>
<protein>
    <recommendedName>
        <fullName evidence="3">CCZ1/INTU/HSP4 first Longin domain-containing protein</fullName>
    </recommendedName>
</protein>
<evidence type="ECO:0000259" key="3">
    <source>
        <dbReference type="Pfam" id="PF19031"/>
    </source>
</evidence>
<dbReference type="InterPro" id="IPR013176">
    <property type="entry name" value="Ccz1"/>
</dbReference>
<dbReference type="GO" id="GO:0016192">
    <property type="term" value="P:vesicle-mediated transport"/>
    <property type="evidence" value="ECO:0007669"/>
    <property type="project" value="InterPro"/>
</dbReference>
<evidence type="ECO:0000313" key="5">
    <source>
        <dbReference type="Proteomes" id="UP000053558"/>
    </source>
</evidence>
<dbReference type="Proteomes" id="UP000053558">
    <property type="component" value="Unassembled WGS sequence"/>
</dbReference>
<dbReference type="RefSeq" id="XP_007770975.1">
    <property type="nucleotide sequence ID" value="XM_007772785.1"/>
</dbReference>
<reference evidence="5" key="1">
    <citation type="journal article" date="2012" name="Science">
        <title>The Paleozoic origin of enzymatic lignin decomposition reconstructed from 31 fungal genomes.</title>
        <authorList>
            <person name="Floudas D."/>
            <person name="Binder M."/>
            <person name="Riley R."/>
            <person name="Barry K."/>
            <person name="Blanchette R.A."/>
            <person name="Henrissat B."/>
            <person name="Martinez A.T."/>
            <person name="Otillar R."/>
            <person name="Spatafora J.W."/>
            <person name="Yadav J.S."/>
            <person name="Aerts A."/>
            <person name="Benoit I."/>
            <person name="Boyd A."/>
            <person name="Carlson A."/>
            <person name="Copeland A."/>
            <person name="Coutinho P.M."/>
            <person name="de Vries R.P."/>
            <person name="Ferreira P."/>
            <person name="Findley K."/>
            <person name="Foster B."/>
            <person name="Gaskell J."/>
            <person name="Glotzer D."/>
            <person name="Gorecki P."/>
            <person name="Heitman J."/>
            <person name="Hesse C."/>
            <person name="Hori C."/>
            <person name="Igarashi K."/>
            <person name="Jurgens J.A."/>
            <person name="Kallen N."/>
            <person name="Kersten P."/>
            <person name="Kohler A."/>
            <person name="Kuees U."/>
            <person name="Kumar T.K.A."/>
            <person name="Kuo A."/>
            <person name="LaButti K."/>
            <person name="Larrondo L.F."/>
            <person name="Lindquist E."/>
            <person name="Ling A."/>
            <person name="Lombard V."/>
            <person name="Lucas S."/>
            <person name="Lundell T."/>
            <person name="Martin R."/>
            <person name="McLaughlin D.J."/>
            <person name="Morgenstern I."/>
            <person name="Morin E."/>
            <person name="Murat C."/>
            <person name="Nagy L.G."/>
            <person name="Nolan M."/>
            <person name="Ohm R.A."/>
            <person name="Patyshakuliyeva A."/>
            <person name="Rokas A."/>
            <person name="Ruiz-Duenas F.J."/>
            <person name="Sabat G."/>
            <person name="Salamov A."/>
            <person name="Samejima M."/>
            <person name="Schmutz J."/>
            <person name="Slot J.C."/>
            <person name="St John F."/>
            <person name="Stenlid J."/>
            <person name="Sun H."/>
            <person name="Sun S."/>
            <person name="Syed K."/>
            <person name="Tsang A."/>
            <person name="Wiebenga A."/>
            <person name="Young D."/>
            <person name="Pisabarro A."/>
            <person name="Eastwood D.C."/>
            <person name="Martin F."/>
            <person name="Cullen D."/>
            <person name="Grigoriev I.V."/>
            <person name="Hibbett D.S."/>
        </authorList>
    </citation>
    <scope>NUCLEOTIDE SEQUENCE [LARGE SCALE GENOMIC DNA]</scope>
    <source>
        <strain evidence="5">RWD-64-598 SS2</strain>
    </source>
</reference>
<sequence>MSRVPAGLCYLTIYNPTIKPSEAAARLDEDAEEESQILFYSSKERAVSRDKMLRQVGLAKALVNFSEMFGSSVPCYNVHSQSRRMIMVNVEGSFWIHAAVDLAKSARATSRTSNAKVKSKKGKEPERDIPDQPIFDFHDGSLHDLALREHLLRGYEQFKITHGSFTTVLSTLGQEALELQLERFFTVWAWSWDIASPSHLNIDIGVPLQPLHHSIRSVLDTRLSAIPEGISLIYLCPPYVTCSTNFEEHGYPAGLLRYLMTRFPPKPSQNQGASRRASTSTLKSVATDSEGHKSLKEAAPSGFLGMPPMNMNLKVMDPRQWTLPGYLSFGKGSKLTTPEPEVSDEKAATQSKEEASAPKFNTDDSSSEVDTAALEDAISSDQVSISKMSRHSGEGRPMNASELTQDALYAEPVMQPVEVEVASFAEPPPTLPAVPLASPMFPSLTSHEVPECITSDPSPDALGNNASATDDPVEVDSSGNSTNANDDGLSEFRSLQVHLADIQDELTTTQRKVLYIQKRDHIVALIGRPVDNDDYDVTYMRQFIGRLFRDIESALDDDNHGLDASIPSASKILQPKDKHFSKTGFYTLSSEKYAFVSEHLYNAKQYLDMEPHILEMFSRGQNPQHWHVSKRATGIEGLRESGGEVFLDISRKEASLADVDHVLQRLHRFEA</sequence>
<dbReference type="GeneID" id="19200056"/>
<keyword evidence="5" id="KW-1185">Reference proteome</keyword>